<accession>A0A8C0IQ83</accession>
<dbReference type="InterPro" id="IPR000938">
    <property type="entry name" value="CAP-Gly_domain"/>
</dbReference>
<evidence type="ECO:0000313" key="3">
    <source>
        <dbReference type="Proteomes" id="UP000694404"/>
    </source>
</evidence>
<dbReference type="AlphaFoldDB" id="A0A8C0IQ83"/>
<evidence type="ECO:0000313" key="2">
    <source>
        <dbReference type="Ensembl" id="ENSCABP00000012749.1"/>
    </source>
</evidence>
<dbReference type="SUPFAM" id="SSF74924">
    <property type="entry name" value="Cap-Gly domain"/>
    <property type="match status" value="1"/>
</dbReference>
<evidence type="ECO:0000259" key="1">
    <source>
        <dbReference type="PROSITE" id="PS50245"/>
    </source>
</evidence>
<dbReference type="Ensembl" id="ENSCABT00000013972.1">
    <property type="protein sequence ID" value="ENSCABP00000012749.1"/>
    <property type="gene ID" value="ENSCABG00000009548.1"/>
</dbReference>
<dbReference type="Gene3D" id="2.30.30.190">
    <property type="entry name" value="CAP Gly-rich-like domain"/>
    <property type="match status" value="1"/>
</dbReference>
<sequence>MFWVLTRAVAQNPPALPPWLLVALWGFHDGTYNGSEYFKCKQNCGLFLPLNKIQFIPALGSDPAREEPKADVDEVVPVKGGDTIGFYLDDVFRQGIAMDVYKEGTQWFVKVCPVRGACLRFSLLSCSLPCGRSLINVQNQFLHTE</sequence>
<reference evidence="2" key="2">
    <citation type="submission" date="2025-09" db="UniProtKB">
        <authorList>
            <consortium name="Ensembl"/>
        </authorList>
    </citation>
    <scope>IDENTIFICATION</scope>
</reference>
<feature type="domain" description="CAP-Gly" evidence="1">
    <location>
        <begin position="1"/>
        <end position="49"/>
    </location>
</feature>
<dbReference type="PROSITE" id="PS50245">
    <property type="entry name" value="CAP_GLY_2"/>
    <property type="match status" value="1"/>
</dbReference>
<protein>
    <recommendedName>
        <fullName evidence="1">CAP-Gly domain-containing protein</fullName>
    </recommendedName>
</protein>
<dbReference type="InterPro" id="IPR036859">
    <property type="entry name" value="CAP-Gly_dom_sf"/>
</dbReference>
<proteinExistence type="predicted"/>
<dbReference type="Pfam" id="PF01302">
    <property type="entry name" value="CAP_GLY"/>
    <property type="match status" value="1"/>
</dbReference>
<dbReference type="Proteomes" id="UP000694404">
    <property type="component" value="Unplaced"/>
</dbReference>
<name>A0A8C0IQ83_CHEAB</name>
<organism evidence="2 3">
    <name type="scientific">Chelonoidis abingdonii</name>
    <name type="common">Abingdon island giant tortoise</name>
    <name type="synonym">Testudo abingdonii</name>
    <dbReference type="NCBI Taxonomy" id="106734"/>
    <lineage>
        <taxon>Eukaryota</taxon>
        <taxon>Metazoa</taxon>
        <taxon>Chordata</taxon>
        <taxon>Craniata</taxon>
        <taxon>Vertebrata</taxon>
        <taxon>Euteleostomi</taxon>
        <taxon>Archelosauria</taxon>
        <taxon>Testudinata</taxon>
        <taxon>Testudines</taxon>
        <taxon>Cryptodira</taxon>
        <taxon>Durocryptodira</taxon>
        <taxon>Testudinoidea</taxon>
        <taxon>Testudinidae</taxon>
        <taxon>Chelonoidis</taxon>
    </lineage>
</organism>
<keyword evidence="3" id="KW-1185">Reference proteome</keyword>
<reference evidence="2" key="1">
    <citation type="submission" date="2025-08" db="UniProtKB">
        <authorList>
            <consortium name="Ensembl"/>
        </authorList>
    </citation>
    <scope>IDENTIFICATION</scope>
</reference>